<reference evidence="2 3" key="1">
    <citation type="submission" date="2021-07" db="EMBL/GenBank/DDBJ databases">
        <title>Flavobacterium sp. nov. isolated from sediment on the Taihu Lake.</title>
        <authorList>
            <person name="Qu J.-H."/>
        </authorList>
    </citation>
    <scope>NUCLEOTIDE SEQUENCE [LARGE SCALE GENOMIC DNA]</scope>
    <source>
        <strain evidence="2 3">NAS39</strain>
    </source>
</reference>
<dbReference type="CDD" id="cd00085">
    <property type="entry name" value="HNHc"/>
    <property type="match status" value="1"/>
</dbReference>
<dbReference type="EMBL" id="JAHWYN010000024">
    <property type="protein sequence ID" value="MBW4362436.1"/>
    <property type="molecule type" value="Genomic_DNA"/>
</dbReference>
<protein>
    <submittedName>
        <fullName evidence="2">HNH endonuclease</fullName>
    </submittedName>
</protein>
<evidence type="ECO:0000313" key="3">
    <source>
        <dbReference type="Proteomes" id="UP000812031"/>
    </source>
</evidence>
<comment type="caution">
    <text evidence="2">The sequence shown here is derived from an EMBL/GenBank/DDBJ whole genome shotgun (WGS) entry which is preliminary data.</text>
</comment>
<feature type="domain" description="HNH" evidence="1">
    <location>
        <begin position="179"/>
        <end position="209"/>
    </location>
</feature>
<dbReference type="InterPro" id="IPR003615">
    <property type="entry name" value="HNH_nuc"/>
</dbReference>
<keyword evidence="2" id="KW-0540">Nuclease</keyword>
<gene>
    <name evidence="2" type="ORF">KZH69_18265</name>
</gene>
<proteinExistence type="predicted"/>
<keyword evidence="2" id="KW-0378">Hydrolase</keyword>
<sequence>MIKLTDIKEIYQSKDKEINGYFIEFNDGKKIHITKRRTIIALLVLIKNGEGSESDIAQGNSTINEIRTILGDKLPSNYVQDYYGDANKPYSELWNEEGFTFIDNLKGGRIGSSQKYTLKKEDHLKLFLISKKAFRKAPNTVQKTKIRKSQNNKCNFCGSNIVTKDKLLETTYAKDRRREVFDHRIPVEKGGNSELENYQGLCFYCNKSKWQICNICTLPDCDINCALCFPENSKIISPTKENIEDLLAKRSDFE</sequence>
<dbReference type="InterPro" id="IPR002711">
    <property type="entry name" value="HNH"/>
</dbReference>
<dbReference type="Proteomes" id="UP000812031">
    <property type="component" value="Unassembled WGS sequence"/>
</dbReference>
<name>A0ABS6Y0I9_9FLAO</name>
<dbReference type="Pfam" id="PF01844">
    <property type="entry name" value="HNH"/>
    <property type="match status" value="1"/>
</dbReference>
<keyword evidence="2" id="KW-0255">Endonuclease</keyword>
<evidence type="ECO:0000313" key="2">
    <source>
        <dbReference type="EMBL" id="MBW4362436.1"/>
    </source>
</evidence>
<dbReference type="RefSeq" id="WP_219318921.1">
    <property type="nucleotide sequence ID" value="NZ_JAHWYN010000024.1"/>
</dbReference>
<keyword evidence="3" id="KW-1185">Reference proteome</keyword>
<evidence type="ECO:0000259" key="1">
    <source>
        <dbReference type="Pfam" id="PF01844"/>
    </source>
</evidence>
<dbReference type="GO" id="GO:0004519">
    <property type="term" value="F:endonuclease activity"/>
    <property type="evidence" value="ECO:0007669"/>
    <property type="project" value="UniProtKB-KW"/>
</dbReference>
<accession>A0ABS6Y0I9</accession>
<organism evidence="2 3">
    <name type="scientific">Flavobacterium taihuense</name>
    <dbReference type="NCBI Taxonomy" id="2857508"/>
    <lineage>
        <taxon>Bacteria</taxon>
        <taxon>Pseudomonadati</taxon>
        <taxon>Bacteroidota</taxon>
        <taxon>Flavobacteriia</taxon>
        <taxon>Flavobacteriales</taxon>
        <taxon>Flavobacteriaceae</taxon>
        <taxon>Flavobacterium</taxon>
    </lineage>
</organism>